<evidence type="ECO:0000313" key="2">
    <source>
        <dbReference type="EMBL" id="KAK1120573.1"/>
    </source>
</evidence>
<feature type="compositionally biased region" description="Basic and acidic residues" evidence="1">
    <location>
        <begin position="12"/>
        <end position="39"/>
    </location>
</feature>
<dbReference type="AlphaFoldDB" id="A0AA40FK98"/>
<evidence type="ECO:0000256" key="1">
    <source>
        <dbReference type="SAM" id="MobiDB-lite"/>
    </source>
</evidence>
<feature type="region of interest" description="Disordered" evidence="1">
    <location>
        <begin position="51"/>
        <end position="75"/>
    </location>
</feature>
<name>A0AA40FK98_9HYME</name>
<dbReference type="EMBL" id="JAHYIQ010000030">
    <property type="protein sequence ID" value="KAK1120573.1"/>
    <property type="molecule type" value="Genomic_DNA"/>
</dbReference>
<comment type="caution">
    <text evidence="2">The sequence shown here is derived from an EMBL/GenBank/DDBJ whole genome shotgun (WGS) entry which is preliminary data.</text>
</comment>
<organism evidence="2 3">
    <name type="scientific">Melipona bicolor</name>
    <dbReference type="NCBI Taxonomy" id="60889"/>
    <lineage>
        <taxon>Eukaryota</taxon>
        <taxon>Metazoa</taxon>
        <taxon>Ecdysozoa</taxon>
        <taxon>Arthropoda</taxon>
        <taxon>Hexapoda</taxon>
        <taxon>Insecta</taxon>
        <taxon>Pterygota</taxon>
        <taxon>Neoptera</taxon>
        <taxon>Endopterygota</taxon>
        <taxon>Hymenoptera</taxon>
        <taxon>Apocrita</taxon>
        <taxon>Aculeata</taxon>
        <taxon>Apoidea</taxon>
        <taxon>Anthophila</taxon>
        <taxon>Apidae</taxon>
        <taxon>Melipona</taxon>
    </lineage>
</organism>
<evidence type="ECO:0000313" key="3">
    <source>
        <dbReference type="Proteomes" id="UP001177670"/>
    </source>
</evidence>
<keyword evidence="3" id="KW-1185">Reference proteome</keyword>
<sequence length="123" mass="14178">MLVYVNLLRGTNDGEGRKDERTSAKRQEKLDASKKEAGIKRKRVREVEIKKEHDEKEEKKEELRRNKGYPSNVNLTLGMGSSPLSILPSRIPKKLFLTGSDATKTFDCVWTNSNSRMNIYEYT</sequence>
<gene>
    <name evidence="2" type="ORF">K0M31_012179</name>
</gene>
<dbReference type="Proteomes" id="UP001177670">
    <property type="component" value="Unassembled WGS sequence"/>
</dbReference>
<protein>
    <submittedName>
        <fullName evidence="2">Uncharacterized protein</fullName>
    </submittedName>
</protein>
<feature type="compositionally biased region" description="Basic and acidic residues" evidence="1">
    <location>
        <begin position="51"/>
        <end position="65"/>
    </location>
</feature>
<proteinExistence type="predicted"/>
<accession>A0AA40FK98</accession>
<reference evidence="2" key="1">
    <citation type="submission" date="2021-10" db="EMBL/GenBank/DDBJ databases">
        <title>Melipona bicolor Genome sequencing and assembly.</title>
        <authorList>
            <person name="Araujo N.S."/>
            <person name="Arias M.C."/>
        </authorList>
    </citation>
    <scope>NUCLEOTIDE SEQUENCE</scope>
    <source>
        <strain evidence="2">USP_2M_L1-L4_2017</strain>
        <tissue evidence="2">Whole body</tissue>
    </source>
</reference>
<feature type="region of interest" description="Disordered" evidence="1">
    <location>
        <begin position="9"/>
        <end position="39"/>
    </location>
</feature>